<evidence type="ECO:0000313" key="2">
    <source>
        <dbReference type="EMBL" id="RVU34854.1"/>
    </source>
</evidence>
<evidence type="ECO:0000313" key="3">
    <source>
        <dbReference type="Proteomes" id="UP000287447"/>
    </source>
</evidence>
<reference evidence="3" key="1">
    <citation type="submission" date="2019-01" db="EMBL/GenBank/DDBJ databases">
        <title>Gri0909 isolated from a small marine red alga.</title>
        <authorList>
            <person name="Kim J."/>
            <person name="Jeong S.E."/>
            <person name="Jeon C.O."/>
        </authorList>
    </citation>
    <scope>NUCLEOTIDE SEQUENCE [LARGE SCALE GENOMIC DNA]</scope>
    <source>
        <strain evidence="3">Gri0909</strain>
    </source>
</reference>
<keyword evidence="2" id="KW-0378">Hydrolase</keyword>
<dbReference type="Gene3D" id="3.40.50.1820">
    <property type="entry name" value="alpha/beta hydrolase"/>
    <property type="match status" value="1"/>
</dbReference>
<organism evidence="2 3">
    <name type="scientific">Hwanghaeella grinnelliae</name>
    <dbReference type="NCBI Taxonomy" id="2500179"/>
    <lineage>
        <taxon>Bacteria</taxon>
        <taxon>Pseudomonadati</taxon>
        <taxon>Pseudomonadota</taxon>
        <taxon>Alphaproteobacteria</taxon>
        <taxon>Rhodospirillales</taxon>
        <taxon>Rhodospirillaceae</taxon>
        <taxon>Hwanghaeella</taxon>
    </lineage>
</organism>
<dbReference type="InterPro" id="IPR050266">
    <property type="entry name" value="AB_hydrolase_sf"/>
</dbReference>
<dbReference type="PANTHER" id="PTHR43798">
    <property type="entry name" value="MONOACYLGLYCEROL LIPASE"/>
    <property type="match status" value="1"/>
</dbReference>
<dbReference type="OrthoDB" id="9791366at2"/>
<keyword evidence="3" id="KW-1185">Reference proteome</keyword>
<dbReference type="Proteomes" id="UP000287447">
    <property type="component" value="Unassembled WGS sequence"/>
</dbReference>
<dbReference type="InterPro" id="IPR029058">
    <property type="entry name" value="AB_hydrolase_fold"/>
</dbReference>
<dbReference type="GO" id="GO:0016787">
    <property type="term" value="F:hydrolase activity"/>
    <property type="evidence" value="ECO:0007669"/>
    <property type="project" value="UniProtKB-KW"/>
</dbReference>
<dbReference type="EMBL" id="SADE01000003">
    <property type="protein sequence ID" value="RVU34854.1"/>
    <property type="molecule type" value="Genomic_DNA"/>
</dbReference>
<name>A0A3S2Z5X2_9PROT</name>
<comment type="caution">
    <text evidence="2">The sequence shown here is derived from an EMBL/GenBank/DDBJ whole genome shotgun (WGS) entry which is preliminary data.</text>
</comment>
<dbReference type="RefSeq" id="WP_127767072.1">
    <property type="nucleotide sequence ID" value="NZ_SADE01000003.1"/>
</dbReference>
<evidence type="ECO:0000259" key="1">
    <source>
        <dbReference type="Pfam" id="PF12697"/>
    </source>
</evidence>
<protein>
    <submittedName>
        <fullName evidence="2">Alpha/beta hydrolase</fullName>
    </submittedName>
</protein>
<proteinExistence type="predicted"/>
<dbReference type="AlphaFoldDB" id="A0A3S2Z5X2"/>
<dbReference type="Pfam" id="PF12697">
    <property type="entry name" value="Abhydrolase_6"/>
    <property type="match status" value="1"/>
</dbReference>
<dbReference type="SUPFAM" id="SSF53474">
    <property type="entry name" value="alpha/beta-Hydrolases"/>
    <property type="match status" value="1"/>
</dbReference>
<dbReference type="InterPro" id="IPR000073">
    <property type="entry name" value="AB_hydrolase_1"/>
</dbReference>
<gene>
    <name evidence="2" type="ORF">EOI86_18615</name>
</gene>
<feature type="domain" description="AB hydrolase-1" evidence="1">
    <location>
        <begin position="36"/>
        <end position="277"/>
    </location>
</feature>
<sequence>MAEETGFTERRFRAQDGLSLYYRDYGPRNAADLPILCLTGLARNSKDFAPFAARLSAQGRRVLCLDYRGRGRSAHDPDPMNYQPATYLNDIRHLLAALGLHKVIVMGSSLGGILGMGMGAAMPTAIAGLMLNDVGPEIDTAGFARIQDYLKTDRPHRTWDDAIADLKTIFTNNSFTEEEWREVAEGTFAEGPDGLLHFDWDVNLYKPIEKSSDIPDLWPYFNSVRHIPLLVLRGEKSDILHAETVARMVESHPSIRAVTVPGAGHIPTLKEPEAIEAVDDFLGRIPTP</sequence>
<accession>A0A3S2Z5X2</accession>